<sequence>MSELFKGIALFTPGGDVVYCIDPSKQRRWHIDLCTRLQTLFELSAPPHFLVPCYTATIDRWFNPQTQQIECIAEAYPFVFHYHPFLNAIFNTPGQTWTQVHCSPHLCDPMAIATYYHQFPKLWDDRDWVVRIDAPQDNLSPPENSDRFLDEVQPEGYVFRLFVTGTYRHMEHLLRKVHDALEKTLSQPYTLKVIDILKHPDLAESDRVLATPTLLRVWPKPVRRVVGEIEVGEQLLSLLS</sequence>
<name>A0ABT7BU44_9CYAN</name>
<dbReference type="PANTHER" id="PTHR41709">
    <property type="entry name" value="KAIB-LIKE PROTEIN 1"/>
    <property type="match status" value="1"/>
</dbReference>
<dbReference type="SMART" id="SM01248">
    <property type="entry name" value="KaiB"/>
    <property type="match status" value="1"/>
</dbReference>
<feature type="domain" description="KaiB" evidence="1">
    <location>
        <begin position="160"/>
        <end position="238"/>
    </location>
</feature>
<dbReference type="Pfam" id="PF07689">
    <property type="entry name" value="KaiB"/>
    <property type="match status" value="1"/>
</dbReference>
<organism evidence="2 3">
    <name type="scientific">Roseofilum casamattae BLCC-M143</name>
    <dbReference type="NCBI Taxonomy" id="3022442"/>
    <lineage>
        <taxon>Bacteria</taxon>
        <taxon>Bacillati</taxon>
        <taxon>Cyanobacteriota</taxon>
        <taxon>Cyanophyceae</taxon>
        <taxon>Desertifilales</taxon>
        <taxon>Desertifilaceae</taxon>
        <taxon>Roseofilum</taxon>
        <taxon>Roseofilum casamattae</taxon>
    </lineage>
</organism>
<dbReference type="EMBL" id="JAQOSQ010000003">
    <property type="protein sequence ID" value="MDJ1182713.1"/>
    <property type="molecule type" value="Genomic_DNA"/>
</dbReference>
<dbReference type="InterPro" id="IPR011649">
    <property type="entry name" value="KaiB_domain"/>
</dbReference>
<gene>
    <name evidence="2" type="ORF">PMH09_05845</name>
</gene>
<dbReference type="CDD" id="cd02978">
    <property type="entry name" value="KaiB_like"/>
    <property type="match status" value="1"/>
</dbReference>
<dbReference type="Proteomes" id="UP001232992">
    <property type="component" value="Unassembled WGS sequence"/>
</dbReference>
<accession>A0ABT7BU44</accession>
<evidence type="ECO:0000313" key="3">
    <source>
        <dbReference type="Proteomes" id="UP001232992"/>
    </source>
</evidence>
<dbReference type="RefSeq" id="WP_283757364.1">
    <property type="nucleotide sequence ID" value="NZ_JAQOSQ010000003.1"/>
</dbReference>
<dbReference type="PANTHER" id="PTHR41709:SF2">
    <property type="entry name" value="CIRCADIAN CLOCK PROTEIN KAIB2"/>
    <property type="match status" value="1"/>
</dbReference>
<dbReference type="SUPFAM" id="SSF52833">
    <property type="entry name" value="Thioredoxin-like"/>
    <property type="match status" value="1"/>
</dbReference>
<dbReference type="Gene3D" id="3.40.30.10">
    <property type="entry name" value="Glutaredoxin"/>
    <property type="match status" value="1"/>
</dbReference>
<protein>
    <submittedName>
        <fullName evidence="2">Circadian clock KaiB family protein</fullName>
    </submittedName>
</protein>
<reference evidence="2 3" key="1">
    <citation type="submission" date="2023-01" db="EMBL/GenBank/DDBJ databases">
        <title>Novel diversity within Roseofilum (Cyanobacteria; Desertifilaceae) from marine benthic mats with descriptions of four novel species.</title>
        <authorList>
            <person name="Wang Y."/>
            <person name="Berthold D.E."/>
            <person name="Hu J."/>
            <person name="Lefler F.W."/>
            <person name="Laughinghouse H.D. IV."/>
        </authorList>
    </citation>
    <scope>NUCLEOTIDE SEQUENCE [LARGE SCALE GENOMIC DNA]</scope>
    <source>
        <strain evidence="2 3">BLCC-M143</strain>
    </source>
</reference>
<evidence type="ECO:0000313" key="2">
    <source>
        <dbReference type="EMBL" id="MDJ1182713.1"/>
    </source>
</evidence>
<dbReference type="InterPro" id="IPR036249">
    <property type="entry name" value="Thioredoxin-like_sf"/>
</dbReference>
<comment type="caution">
    <text evidence="2">The sequence shown here is derived from an EMBL/GenBank/DDBJ whole genome shotgun (WGS) entry which is preliminary data.</text>
</comment>
<keyword evidence="3" id="KW-1185">Reference proteome</keyword>
<proteinExistence type="predicted"/>
<dbReference type="InterPro" id="IPR039022">
    <property type="entry name" value="KaiB-like"/>
</dbReference>
<evidence type="ECO:0000259" key="1">
    <source>
        <dbReference type="SMART" id="SM01248"/>
    </source>
</evidence>